<organism evidence="1 2">
    <name type="scientific">Dreissena polymorpha</name>
    <name type="common">Zebra mussel</name>
    <name type="synonym">Mytilus polymorpha</name>
    <dbReference type="NCBI Taxonomy" id="45954"/>
    <lineage>
        <taxon>Eukaryota</taxon>
        <taxon>Metazoa</taxon>
        <taxon>Spiralia</taxon>
        <taxon>Lophotrochozoa</taxon>
        <taxon>Mollusca</taxon>
        <taxon>Bivalvia</taxon>
        <taxon>Autobranchia</taxon>
        <taxon>Heteroconchia</taxon>
        <taxon>Euheterodonta</taxon>
        <taxon>Imparidentia</taxon>
        <taxon>Neoheterodontei</taxon>
        <taxon>Myida</taxon>
        <taxon>Dreissenoidea</taxon>
        <taxon>Dreissenidae</taxon>
        <taxon>Dreissena</taxon>
    </lineage>
</organism>
<keyword evidence="2" id="KW-1185">Reference proteome</keyword>
<dbReference type="Proteomes" id="UP000828390">
    <property type="component" value="Unassembled WGS sequence"/>
</dbReference>
<comment type="caution">
    <text evidence="1">The sequence shown here is derived from an EMBL/GenBank/DDBJ whole genome shotgun (WGS) entry which is preliminary data.</text>
</comment>
<reference evidence="1" key="1">
    <citation type="journal article" date="2019" name="bioRxiv">
        <title>The Genome of the Zebra Mussel, Dreissena polymorpha: A Resource for Invasive Species Research.</title>
        <authorList>
            <person name="McCartney M.A."/>
            <person name="Auch B."/>
            <person name="Kono T."/>
            <person name="Mallez S."/>
            <person name="Zhang Y."/>
            <person name="Obille A."/>
            <person name="Becker A."/>
            <person name="Abrahante J.E."/>
            <person name="Garbe J."/>
            <person name="Badalamenti J.P."/>
            <person name="Herman A."/>
            <person name="Mangelson H."/>
            <person name="Liachko I."/>
            <person name="Sullivan S."/>
            <person name="Sone E.D."/>
            <person name="Koren S."/>
            <person name="Silverstein K.A.T."/>
            <person name="Beckman K.B."/>
            <person name="Gohl D.M."/>
        </authorList>
    </citation>
    <scope>NUCLEOTIDE SEQUENCE</scope>
    <source>
        <strain evidence="1">Duluth1</strain>
        <tissue evidence="1">Whole animal</tissue>
    </source>
</reference>
<reference evidence="1" key="2">
    <citation type="submission" date="2020-11" db="EMBL/GenBank/DDBJ databases">
        <authorList>
            <person name="McCartney M.A."/>
            <person name="Auch B."/>
            <person name="Kono T."/>
            <person name="Mallez S."/>
            <person name="Becker A."/>
            <person name="Gohl D.M."/>
            <person name="Silverstein K.A.T."/>
            <person name="Koren S."/>
            <person name="Bechman K.B."/>
            <person name="Herman A."/>
            <person name="Abrahante J.E."/>
            <person name="Garbe J."/>
        </authorList>
    </citation>
    <scope>NUCLEOTIDE SEQUENCE</scope>
    <source>
        <strain evidence="1">Duluth1</strain>
        <tissue evidence="1">Whole animal</tissue>
    </source>
</reference>
<evidence type="ECO:0000313" key="2">
    <source>
        <dbReference type="Proteomes" id="UP000828390"/>
    </source>
</evidence>
<protein>
    <submittedName>
        <fullName evidence="1">Uncharacterized protein</fullName>
    </submittedName>
</protein>
<accession>A0A9D4MF88</accession>
<name>A0A9D4MF88_DREPO</name>
<gene>
    <name evidence="1" type="ORF">DPMN_000129</name>
</gene>
<proteinExistence type="predicted"/>
<sequence>MKEYRNKLPAEETTFPKNGIAEETSFHILHTWKKHPSIVEQTPYKFSDRLNKPPSCYPKSIIK</sequence>
<dbReference type="AlphaFoldDB" id="A0A9D4MF88"/>
<evidence type="ECO:0000313" key="1">
    <source>
        <dbReference type="EMBL" id="KAH3876290.1"/>
    </source>
</evidence>
<dbReference type="EMBL" id="JAIWYP010000001">
    <property type="protein sequence ID" value="KAH3876290.1"/>
    <property type="molecule type" value="Genomic_DNA"/>
</dbReference>